<reference evidence="2 3" key="1">
    <citation type="submission" date="2019-03" db="EMBL/GenBank/DDBJ databases">
        <title>First draft genome of Liparis tanakae, snailfish: a comprehensive survey of snailfish specific genes.</title>
        <authorList>
            <person name="Kim W."/>
            <person name="Song I."/>
            <person name="Jeong J.-H."/>
            <person name="Kim D."/>
            <person name="Kim S."/>
            <person name="Ryu S."/>
            <person name="Song J.Y."/>
            <person name="Lee S.K."/>
        </authorList>
    </citation>
    <scope>NUCLEOTIDE SEQUENCE [LARGE SCALE GENOMIC DNA]</scope>
    <source>
        <tissue evidence="2">Muscle</tissue>
    </source>
</reference>
<evidence type="ECO:0000313" key="3">
    <source>
        <dbReference type="Proteomes" id="UP000314294"/>
    </source>
</evidence>
<dbReference type="EMBL" id="SRLO01000029">
    <property type="protein sequence ID" value="TNN84056.1"/>
    <property type="molecule type" value="Genomic_DNA"/>
</dbReference>
<name>A0A4Z2J1K2_9TELE</name>
<accession>A0A4Z2J1K2</accession>
<feature type="region of interest" description="Disordered" evidence="1">
    <location>
        <begin position="53"/>
        <end position="73"/>
    </location>
</feature>
<evidence type="ECO:0000256" key="1">
    <source>
        <dbReference type="SAM" id="MobiDB-lite"/>
    </source>
</evidence>
<protein>
    <submittedName>
        <fullName evidence="2">Uncharacterized protein</fullName>
    </submittedName>
</protein>
<proteinExistence type="predicted"/>
<evidence type="ECO:0000313" key="2">
    <source>
        <dbReference type="EMBL" id="TNN84056.1"/>
    </source>
</evidence>
<comment type="caution">
    <text evidence="2">The sequence shown here is derived from an EMBL/GenBank/DDBJ whole genome shotgun (WGS) entry which is preliminary data.</text>
</comment>
<organism evidence="2 3">
    <name type="scientific">Liparis tanakae</name>
    <name type="common">Tanaka's snailfish</name>
    <dbReference type="NCBI Taxonomy" id="230148"/>
    <lineage>
        <taxon>Eukaryota</taxon>
        <taxon>Metazoa</taxon>
        <taxon>Chordata</taxon>
        <taxon>Craniata</taxon>
        <taxon>Vertebrata</taxon>
        <taxon>Euteleostomi</taxon>
        <taxon>Actinopterygii</taxon>
        <taxon>Neopterygii</taxon>
        <taxon>Teleostei</taxon>
        <taxon>Neoteleostei</taxon>
        <taxon>Acanthomorphata</taxon>
        <taxon>Eupercaria</taxon>
        <taxon>Perciformes</taxon>
        <taxon>Cottioidei</taxon>
        <taxon>Cottales</taxon>
        <taxon>Liparidae</taxon>
        <taxon>Liparis</taxon>
    </lineage>
</organism>
<keyword evidence="3" id="KW-1185">Reference proteome</keyword>
<gene>
    <name evidence="2" type="ORF">EYF80_005662</name>
</gene>
<dbReference type="Proteomes" id="UP000314294">
    <property type="component" value="Unassembled WGS sequence"/>
</dbReference>
<sequence length="111" mass="12476">MGTTFSLQLILPESKMLRFRRSLVATAITATNFFLRQINRLKLSKLLQLRLEPGYSPERTEPDPAQMSSAGRKRAPCPAELLLAADLRWGLETRAIKLSPLGGREARKNQV</sequence>
<dbReference type="AlphaFoldDB" id="A0A4Z2J1K2"/>